<evidence type="ECO:0000256" key="6">
    <source>
        <dbReference type="ARBA" id="ARBA00022556"/>
    </source>
</evidence>
<organism evidence="15 16">
    <name type="scientific">Leptospira semungkisensis</name>
    <dbReference type="NCBI Taxonomy" id="2484985"/>
    <lineage>
        <taxon>Bacteria</taxon>
        <taxon>Pseudomonadati</taxon>
        <taxon>Spirochaetota</taxon>
        <taxon>Spirochaetia</taxon>
        <taxon>Leptospirales</taxon>
        <taxon>Leptospiraceae</taxon>
        <taxon>Leptospira</taxon>
    </lineage>
</organism>
<evidence type="ECO:0000256" key="3">
    <source>
        <dbReference type="ARBA" id="ARBA00012071"/>
    </source>
</evidence>
<dbReference type="GO" id="GO:0009029">
    <property type="term" value="F:lipid-A 4'-kinase activity"/>
    <property type="evidence" value="ECO:0007669"/>
    <property type="project" value="UniProtKB-UniRule"/>
</dbReference>
<evidence type="ECO:0000256" key="7">
    <source>
        <dbReference type="ARBA" id="ARBA00022679"/>
    </source>
</evidence>
<gene>
    <name evidence="13 15" type="primary">lpxK</name>
    <name evidence="15" type="ORF">EHO59_05205</name>
</gene>
<evidence type="ECO:0000313" key="16">
    <source>
        <dbReference type="Proteomes" id="UP000297453"/>
    </source>
</evidence>
<dbReference type="GO" id="GO:0009244">
    <property type="term" value="P:lipopolysaccharide core region biosynthetic process"/>
    <property type="evidence" value="ECO:0007669"/>
    <property type="project" value="TreeGrafter"/>
</dbReference>
<keyword evidence="14" id="KW-0472">Membrane</keyword>
<evidence type="ECO:0000256" key="4">
    <source>
        <dbReference type="ARBA" id="ARBA00016436"/>
    </source>
</evidence>
<dbReference type="PANTHER" id="PTHR42724:SF1">
    <property type="entry name" value="TETRAACYLDISACCHARIDE 4'-KINASE, MITOCHONDRIAL-RELATED"/>
    <property type="match status" value="1"/>
</dbReference>
<dbReference type="OrthoDB" id="9789797at2"/>
<feature type="binding site" evidence="13">
    <location>
        <begin position="48"/>
        <end position="55"/>
    </location>
    <ligand>
        <name>ATP</name>
        <dbReference type="ChEBI" id="CHEBI:30616"/>
    </ligand>
</feature>
<protein>
    <recommendedName>
        <fullName evidence="4 13">Tetraacyldisaccharide 4'-kinase</fullName>
        <ecNumber evidence="3 13">2.7.1.130</ecNumber>
    </recommendedName>
    <alternativeName>
        <fullName evidence="12 13">Lipid A 4'-kinase</fullName>
    </alternativeName>
</protein>
<evidence type="ECO:0000256" key="12">
    <source>
        <dbReference type="ARBA" id="ARBA00029757"/>
    </source>
</evidence>
<comment type="function">
    <text evidence="1 13">Transfers the gamma-phosphate of ATP to the 4'-position of a tetraacyldisaccharide 1-phosphate intermediate (termed DS-1-P) to form tetraacyldisaccharide 1,4'-bis-phosphate (lipid IVA).</text>
</comment>
<dbReference type="PANTHER" id="PTHR42724">
    <property type="entry name" value="TETRAACYLDISACCHARIDE 4'-KINASE"/>
    <property type="match status" value="1"/>
</dbReference>
<keyword evidence="14" id="KW-0812">Transmembrane</keyword>
<dbReference type="SUPFAM" id="SSF52540">
    <property type="entry name" value="P-loop containing nucleoside triphosphate hydrolases"/>
    <property type="match status" value="1"/>
</dbReference>
<evidence type="ECO:0000256" key="5">
    <source>
        <dbReference type="ARBA" id="ARBA00022516"/>
    </source>
</evidence>
<evidence type="ECO:0000256" key="10">
    <source>
        <dbReference type="ARBA" id="ARBA00022840"/>
    </source>
</evidence>
<evidence type="ECO:0000256" key="11">
    <source>
        <dbReference type="ARBA" id="ARBA00023098"/>
    </source>
</evidence>
<dbReference type="GO" id="GO:0009245">
    <property type="term" value="P:lipid A biosynthetic process"/>
    <property type="evidence" value="ECO:0007669"/>
    <property type="project" value="UniProtKB-UniRule"/>
</dbReference>
<dbReference type="RefSeq" id="WP_135585418.1">
    <property type="nucleotide sequence ID" value="NZ_RQEP01000005.1"/>
</dbReference>
<feature type="transmembrane region" description="Helical" evidence="14">
    <location>
        <begin position="6"/>
        <end position="26"/>
    </location>
</feature>
<dbReference type="AlphaFoldDB" id="A0A4R9G7Q2"/>
<evidence type="ECO:0000256" key="8">
    <source>
        <dbReference type="ARBA" id="ARBA00022741"/>
    </source>
</evidence>
<dbReference type="EC" id="2.7.1.130" evidence="3 13"/>
<keyword evidence="9 13" id="KW-0418">Kinase</keyword>
<keyword evidence="10 13" id="KW-0067">ATP-binding</keyword>
<dbReference type="Proteomes" id="UP000297453">
    <property type="component" value="Unassembled WGS sequence"/>
</dbReference>
<dbReference type="GO" id="GO:0005886">
    <property type="term" value="C:plasma membrane"/>
    <property type="evidence" value="ECO:0007669"/>
    <property type="project" value="TreeGrafter"/>
</dbReference>
<evidence type="ECO:0000256" key="2">
    <source>
        <dbReference type="ARBA" id="ARBA00004870"/>
    </source>
</evidence>
<comment type="pathway">
    <text evidence="2 13">Glycolipid biosynthesis; lipid IV(A) biosynthesis; lipid IV(A) from (3R)-3-hydroxytetradecanoyl-[acyl-carrier-protein] and UDP-N-acetyl-alpha-D-glucosamine: step 6/6.</text>
</comment>
<comment type="catalytic activity">
    <reaction evidence="13">
        <text>a lipid A disaccharide + ATP = a lipid IVA + ADP + H(+)</text>
        <dbReference type="Rhea" id="RHEA:67840"/>
        <dbReference type="ChEBI" id="CHEBI:15378"/>
        <dbReference type="ChEBI" id="CHEBI:30616"/>
        <dbReference type="ChEBI" id="CHEBI:176343"/>
        <dbReference type="ChEBI" id="CHEBI:176425"/>
        <dbReference type="ChEBI" id="CHEBI:456216"/>
        <dbReference type="EC" id="2.7.1.130"/>
    </reaction>
</comment>
<keyword evidence="6 13" id="KW-0441">Lipid A biosynthesis</keyword>
<dbReference type="GO" id="GO:0005524">
    <property type="term" value="F:ATP binding"/>
    <property type="evidence" value="ECO:0007669"/>
    <property type="project" value="UniProtKB-UniRule"/>
</dbReference>
<evidence type="ECO:0000313" key="15">
    <source>
        <dbReference type="EMBL" id="TGK07501.1"/>
    </source>
</evidence>
<name>A0A4R9G7Q2_9LEPT</name>
<comment type="similarity">
    <text evidence="13">Belongs to the LpxK family.</text>
</comment>
<keyword evidence="11 13" id="KW-0443">Lipid metabolism</keyword>
<evidence type="ECO:0000256" key="13">
    <source>
        <dbReference type="HAMAP-Rule" id="MF_00409"/>
    </source>
</evidence>
<dbReference type="NCBIfam" id="TIGR00682">
    <property type="entry name" value="lpxK"/>
    <property type="match status" value="1"/>
</dbReference>
<keyword evidence="7 13" id="KW-0808">Transferase</keyword>
<dbReference type="InterPro" id="IPR027417">
    <property type="entry name" value="P-loop_NTPase"/>
</dbReference>
<keyword evidence="14" id="KW-1133">Transmembrane helix</keyword>
<dbReference type="Pfam" id="PF02606">
    <property type="entry name" value="LpxK"/>
    <property type="match status" value="1"/>
</dbReference>
<evidence type="ECO:0000256" key="1">
    <source>
        <dbReference type="ARBA" id="ARBA00002274"/>
    </source>
</evidence>
<comment type="caution">
    <text evidence="15">The sequence shown here is derived from an EMBL/GenBank/DDBJ whole genome shotgun (WGS) entry which is preliminary data.</text>
</comment>
<reference evidence="15" key="1">
    <citation type="journal article" date="2019" name="PLoS Negl. Trop. Dis.">
        <title>Revisiting the worldwide diversity of Leptospira species in the environment.</title>
        <authorList>
            <person name="Vincent A.T."/>
            <person name="Schiettekatte O."/>
            <person name="Bourhy P."/>
            <person name="Veyrier F.J."/>
            <person name="Picardeau M."/>
        </authorList>
    </citation>
    <scope>NUCLEOTIDE SEQUENCE [LARGE SCALE GENOMIC DNA]</scope>
    <source>
        <strain evidence="15">SSS9</strain>
    </source>
</reference>
<dbReference type="HAMAP" id="MF_00409">
    <property type="entry name" value="LpxK"/>
    <property type="match status" value="1"/>
</dbReference>
<accession>A0A4R9G7Q2</accession>
<proteinExistence type="inferred from homology"/>
<keyword evidence="16" id="KW-1185">Reference proteome</keyword>
<dbReference type="InterPro" id="IPR003758">
    <property type="entry name" value="LpxK"/>
</dbReference>
<sequence length="349" mass="39631">MLSFLRILFFPILYPLSLVYKILFYLDRRLKKTKTLPNAFTISVGNFSVGGTGKTPFTIHLANLLHSEFPKVPILILTRGYGSSGSGIRRVDPSSEPSQVGDEPYLLKKNLPFVNVYVGSNRYESYLQYRKDESLKENDIVFALLDDGFQHHALARDLDLVLLDCTRISKMDFVLPLGLLRESYSSISRADVLIASKYQREFETDLSDWISKYKPKHTFKFQFESKELVSLGSSSKLKTDQLAGKSVYAVAGLGNPTPFWRSLSDLGPSQLKTKAFPDHHSYTQNDVLEISRDSENFDLIVCTEKDAVKISRLLNSSKTSSKWFYLALQTSLPSKKDLAELIKKKFPNR</sequence>
<dbReference type="UniPathway" id="UPA00359">
    <property type="reaction ID" value="UER00482"/>
</dbReference>
<keyword evidence="8 13" id="KW-0547">Nucleotide-binding</keyword>
<evidence type="ECO:0000256" key="14">
    <source>
        <dbReference type="SAM" id="Phobius"/>
    </source>
</evidence>
<dbReference type="EMBL" id="RQEP01000005">
    <property type="protein sequence ID" value="TGK07501.1"/>
    <property type="molecule type" value="Genomic_DNA"/>
</dbReference>
<keyword evidence="5 13" id="KW-0444">Lipid biosynthesis</keyword>
<evidence type="ECO:0000256" key="9">
    <source>
        <dbReference type="ARBA" id="ARBA00022777"/>
    </source>
</evidence>